<proteinExistence type="predicted"/>
<evidence type="ECO:0000313" key="1">
    <source>
        <dbReference type="EMBL" id="MFJ2825659.1"/>
    </source>
</evidence>
<dbReference type="RefSeq" id="WP_402387268.1">
    <property type="nucleotide sequence ID" value="NZ_JBIUYY010000019.1"/>
</dbReference>
<evidence type="ECO:0000313" key="2">
    <source>
        <dbReference type="Proteomes" id="UP001617351"/>
    </source>
</evidence>
<accession>A0ABW8EQW8</accession>
<gene>
    <name evidence="1" type="ORF">ACIO7M_31780</name>
</gene>
<keyword evidence="2" id="KW-1185">Reference proteome</keyword>
<protein>
    <recommendedName>
        <fullName evidence="3">Transposase</fullName>
    </recommendedName>
</protein>
<dbReference type="EMBL" id="JBIUYY010000019">
    <property type="protein sequence ID" value="MFJ2825659.1"/>
    <property type="molecule type" value="Genomic_DNA"/>
</dbReference>
<name>A0ABW8EQW8_STRT5</name>
<reference evidence="1 2" key="1">
    <citation type="submission" date="2024-10" db="EMBL/GenBank/DDBJ databases">
        <title>The Natural Products Discovery Center: Release of the First 8490 Sequenced Strains for Exploring Actinobacteria Biosynthetic Diversity.</title>
        <authorList>
            <person name="Kalkreuter E."/>
            <person name="Kautsar S.A."/>
            <person name="Yang D."/>
            <person name="Bader C.D."/>
            <person name="Teijaro C.N."/>
            <person name="Fluegel L."/>
            <person name="Davis C.M."/>
            <person name="Simpson J.R."/>
            <person name="Lauterbach L."/>
            <person name="Steele A.D."/>
            <person name="Gui C."/>
            <person name="Meng S."/>
            <person name="Li G."/>
            <person name="Viehrig K."/>
            <person name="Ye F."/>
            <person name="Su P."/>
            <person name="Kiefer A.F."/>
            <person name="Nichols A."/>
            <person name="Cepeda A.J."/>
            <person name="Yan W."/>
            <person name="Fan B."/>
            <person name="Jiang Y."/>
            <person name="Adhikari A."/>
            <person name="Zheng C.-J."/>
            <person name="Schuster L."/>
            <person name="Cowan T.M."/>
            <person name="Smanski M.J."/>
            <person name="Chevrette M.G."/>
            <person name="De Carvalho L.P.S."/>
            <person name="Shen B."/>
        </authorList>
    </citation>
    <scope>NUCLEOTIDE SEQUENCE [LARGE SCALE GENOMIC DNA]</scope>
    <source>
        <strain evidence="1 2">NPDC087220</strain>
    </source>
</reference>
<dbReference type="Proteomes" id="UP001617351">
    <property type="component" value="Unassembled WGS sequence"/>
</dbReference>
<organism evidence="1 2">
    <name type="scientific">Streptomyces toxytricini</name>
    <name type="common">Actinomyces toxytricini</name>
    <dbReference type="NCBI Taxonomy" id="67369"/>
    <lineage>
        <taxon>Bacteria</taxon>
        <taxon>Bacillati</taxon>
        <taxon>Actinomycetota</taxon>
        <taxon>Actinomycetes</taxon>
        <taxon>Kitasatosporales</taxon>
        <taxon>Streptomycetaceae</taxon>
        <taxon>Streptomyces</taxon>
    </lineage>
</organism>
<evidence type="ECO:0008006" key="3">
    <source>
        <dbReference type="Google" id="ProtNLM"/>
    </source>
</evidence>
<comment type="caution">
    <text evidence="1">The sequence shown here is derived from an EMBL/GenBank/DDBJ whole genome shotgun (WGS) entry which is preliminary data.</text>
</comment>
<sequence length="61" mass="6621">MGSVLFVLDAVCGELFAHPYERLADEACSATTIRRRYEWIETGVVGGSVLAVLRACETMVG</sequence>